<feature type="region of interest" description="Disordered" evidence="1">
    <location>
        <begin position="91"/>
        <end position="112"/>
    </location>
</feature>
<keyword evidence="3" id="KW-1185">Reference proteome</keyword>
<evidence type="ECO:0000313" key="2">
    <source>
        <dbReference type="EMBL" id="GBF97780.1"/>
    </source>
</evidence>
<dbReference type="InParanoid" id="A0A2V0PIQ0"/>
<dbReference type="AlphaFoldDB" id="A0A2V0PIQ0"/>
<proteinExistence type="predicted"/>
<evidence type="ECO:0000313" key="3">
    <source>
        <dbReference type="Proteomes" id="UP000247498"/>
    </source>
</evidence>
<feature type="compositionally biased region" description="Low complexity" evidence="1">
    <location>
        <begin position="94"/>
        <end position="112"/>
    </location>
</feature>
<dbReference type="EMBL" id="BDRX01000107">
    <property type="protein sequence ID" value="GBF97780.1"/>
    <property type="molecule type" value="Genomic_DNA"/>
</dbReference>
<name>A0A2V0PIQ0_9CHLO</name>
<dbReference type="OrthoDB" id="558912at2759"/>
<reference evidence="2 3" key="1">
    <citation type="journal article" date="2018" name="Sci. Rep.">
        <title>Raphidocelis subcapitata (=Pseudokirchneriella subcapitata) provides an insight into genome evolution and environmental adaptations in the Sphaeropleales.</title>
        <authorList>
            <person name="Suzuki S."/>
            <person name="Yamaguchi H."/>
            <person name="Nakajima N."/>
            <person name="Kawachi M."/>
        </authorList>
    </citation>
    <scope>NUCLEOTIDE SEQUENCE [LARGE SCALE GENOMIC DNA]</scope>
    <source>
        <strain evidence="2 3">NIES-35</strain>
    </source>
</reference>
<sequence length="112" mass="12087">MGKDEFVAYWRDTIHKAAVLAHQQDWDAGAREELNGVLTLYKVSLMPFMVLLSCALLRPAQLAAFYVQSWPWMPVLTPILEALEERRANDRGVTGTAGAAATAGATAGAAPS</sequence>
<organism evidence="2 3">
    <name type="scientific">Raphidocelis subcapitata</name>
    <dbReference type="NCBI Taxonomy" id="307507"/>
    <lineage>
        <taxon>Eukaryota</taxon>
        <taxon>Viridiplantae</taxon>
        <taxon>Chlorophyta</taxon>
        <taxon>core chlorophytes</taxon>
        <taxon>Chlorophyceae</taxon>
        <taxon>CS clade</taxon>
        <taxon>Sphaeropleales</taxon>
        <taxon>Selenastraceae</taxon>
        <taxon>Raphidocelis</taxon>
    </lineage>
</organism>
<protein>
    <submittedName>
        <fullName evidence="2">Uncharacterized protein</fullName>
    </submittedName>
</protein>
<evidence type="ECO:0000256" key="1">
    <source>
        <dbReference type="SAM" id="MobiDB-lite"/>
    </source>
</evidence>
<dbReference type="Proteomes" id="UP000247498">
    <property type="component" value="Unassembled WGS sequence"/>
</dbReference>
<gene>
    <name evidence="2" type="ORF">Rsub_10205</name>
</gene>
<comment type="caution">
    <text evidence="2">The sequence shown here is derived from an EMBL/GenBank/DDBJ whole genome shotgun (WGS) entry which is preliminary data.</text>
</comment>
<accession>A0A2V0PIQ0</accession>